<dbReference type="GeneID" id="25370914"/>
<sequence>MGDIWDFYEVQSFRGSSPMAQLQIAQWESPLDEISAELSRKTLYRADRPFNEHFIGSDLSALSHIWICAASAWISGSAIRTFARLNRVAQELNIDNTCPIVSCPDMTGPTLSTSSPASRRSSTSLLNQAVFYQAFDVNLDPTMEGFSPSHCSPVPYDHEPASTVCQVSGLDPPSNDHTIGMSVSPALRAGFQAHADEGAYDWLPSTWPPTLPHNLNLFLEDWCIEPFMLQN</sequence>
<dbReference type="HOGENOM" id="CLU_1199591_0_0_1"/>
<evidence type="ECO:0000313" key="1">
    <source>
        <dbReference type="EMBL" id="KEQ90247.1"/>
    </source>
</evidence>
<dbReference type="RefSeq" id="XP_013338738.1">
    <property type="nucleotide sequence ID" value="XM_013483284.1"/>
</dbReference>
<gene>
    <name evidence="1" type="ORF">AUEXF2481DRAFT_704689</name>
</gene>
<dbReference type="Proteomes" id="UP000030641">
    <property type="component" value="Unassembled WGS sequence"/>
</dbReference>
<evidence type="ECO:0000313" key="2">
    <source>
        <dbReference type="Proteomes" id="UP000030641"/>
    </source>
</evidence>
<protein>
    <submittedName>
        <fullName evidence="1">Uncharacterized protein</fullName>
    </submittedName>
</protein>
<proteinExistence type="predicted"/>
<dbReference type="InParanoid" id="A0A074Y7Q9"/>
<organism evidence="1 2">
    <name type="scientific">Aureobasidium subglaciale (strain EXF-2481)</name>
    <name type="common">Aureobasidium pullulans var. subglaciale</name>
    <dbReference type="NCBI Taxonomy" id="1043005"/>
    <lineage>
        <taxon>Eukaryota</taxon>
        <taxon>Fungi</taxon>
        <taxon>Dikarya</taxon>
        <taxon>Ascomycota</taxon>
        <taxon>Pezizomycotina</taxon>
        <taxon>Dothideomycetes</taxon>
        <taxon>Dothideomycetidae</taxon>
        <taxon>Dothideales</taxon>
        <taxon>Saccotheciaceae</taxon>
        <taxon>Aureobasidium</taxon>
    </lineage>
</organism>
<dbReference type="EMBL" id="KL584796">
    <property type="protein sequence ID" value="KEQ90247.1"/>
    <property type="molecule type" value="Genomic_DNA"/>
</dbReference>
<dbReference type="STRING" id="1043005.A0A074Y7Q9"/>
<name>A0A074Y7Q9_AURSE</name>
<keyword evidence="2" id="KW-1185">Reference proteome</keyword>
<dbReference type="AlphaFoldDB" id="A0A074Y7Q9"/>
<reference evidence="1 2" key="1">
    <citation type="journal article" date="2014" name="BMC Genomics">
        <title>Genome sequencing of four Aureobasidium pullulans varieties: biotechnological potential, stress tolerance, and description of new species.</title>
        <authorList>
            <person name="Gostin Ar C."/>
            <person name="Ohm R.A."/>
            <person name="Kogej T."/>
            <person name="Sonjak S."/>
            <person name="Turk M."/>
            <person name="Zajc J."/>
            <person name="Zalar P."/>
            <person name="Grube M."/>
            <person name="Sun H."/>
            <person name="Han J."/>
            <person name="Sharma A."/>
            <person name="Chiniquy J."/>
            <person name="Ngan C.Y."/>
            <person name="Lipzen A."/>
            <person name="Barry K."/>
            <person name="Grigoriev I.V."/>
            <person name="Gunde-Cimerman N."/>
        </authorList>
    </citation>
    <scope>NUCLEOTIDE SEQUENCE [LARGE SCALE GENOMIC DNA]</scope>
    <source>
        <strain evidence="1 2">EXF-2481</strain>
    </source>
</reference>
<accession>A0A074Y7Q9</accession>